<evidence type="ECO:0000256" key="1">
    <source>
        <dbReference type="ARBA" id="ARBA00004141"/>
    </source>
</evidence>
<gene>
    <name evidence="11" type="ORF">D3230_05590</name>
</gene>
<comment type="subcellular location">
    <subcellularLocation>
        <location evidence="1">Membrane</location>
        <topology evidence="1">Multi-pass membrane protein</topology>
    </subcellularLocation>
</comment>
<dbReference type="SUPFAM" id="SSF161111">
    <property type="entry name" value="Cation efflux protein transmembrane domain-like"/>
    <property type="match status" value="1"/>
</dbReference>
<proteinExistence type="inferred from homology"/>
<feature type="transmembrane region" description="Helical" evidence="8">
    <location>
        <begin position="93"/>
        <end position="116"/>
    </location>
</feature>
<evidence type="ECO:0000256" key="2">
    <source>
        <dbReference type="ARBA" id="ARBA00008873"/>
    </source>
</evidence>
<dbReference type="Pfam" id="PF01545">
    <property type="entry name" value="Cation_efflux"/>
    <property type="match status" value="1"/>
</dbReference>
<sequence length="336" mass="35183">MGLGQNHDHGAATAGQGGVQTATGAYRRRLSIVLGIYAAIVVAQAIGAFVTNSLALMAEALHMTVDASGILIALIATFLATRKANTKRSYGMMRAEIVAVLINCLLLFGLGGFILFEAVERWFNPSDVAGGGVIIFAVVGLIGASTSLVLLSRGAKESLNVKAAFLEVMSDGIGAAAIIISGVLNLLFGWNQGDAIAAAAIGVIILPRAFMLLKQAINLIMQGVPADIELPEVQREIENTHGVQDLHSLHVWGLTSGVSVLSAHIVPDPEVSRAGNDGRTLDALTESMREKFGIEHCTFQFESAEHLAHEGAMHRDLAGLTSAPSVSGGMHVGHSH</sequence>
<evidence type="ECO:0000256" key="5">
    <source>
        <dbReference type="ARBA" id="ARBA00022989"/>
    </source>
</evidence>
<protein>
    <submittedName>
        <fullName evidence="11">Cation transporter</fullName>
    </submittedName>
</protein>
<evidence type="ECO:0000256" key="6">
    <source>
        <dbReference type="ARBA" id="ARBA00023065"/>
    </source>
</evidence>
<dbReference type="NCBIfam" id="TIGR01297">
    <property type="entry name" value="CDF"/>
    <property type="match status" value="1"/>
</dbReference>
<feature type="transmembrane region" description="Helical" evidence="8">
    <location>
        <begin position="128"/>
        <end position="151"/>
    </location>
</feature>
<feature type="transmembrane region" description="Helical" evidence="8">
    <location>
        <begin position="172"/>
        <end position="190"/>
    </location>
</feature>
<evidence type="ECO:0000256" key="7">
    <source>
        <dbReference type="ARBA" id="ARBA00023136"/>
    </source>
</evidence>
<dbReference type="InterPro" id="IPR050681">
    <property type="entry name" value="CDF/SLC30A"/>
</dbReference>
<keyword evidence="5 8" id="KW-1133">Transmembrane helix</keyword>
<dbReference type="EMBL" id="QYAC01000002">
    <property type="protein sequence ID" value="MBL3678769.1"/>
    <property type="molecule type" value="Genomic_DNA"/>
</dbReference>
<comment type="caution">
    <text evidence="11">The sequence shown here is derived from an EMBL/GenBank/DDBJ whole genome shotgun (WGS) entry which is preliminary data.</text>
</comment>
<feature type="domain" description="Cation efflux protein transmembrane" evidence="9">
    <location>
        <begin position="32"/>
        <end position="221"/>
    </location>
</feature>
<organism evidence="11 12">
    <name type="scientific">Leucobacter chromiireducens subsp. solipictus</name>
    <dbReference type="NCBI Taxonomy" id="398235"/>
    <lineage>
        <taxon>Bacteria</taxon>
        <taxon>Bacillati</taxon>
        <taxon>Actinomycetota</taxon>
        <taxon>Actinomycetes</taxon>
        <taxon>Micrococcales</taxon>
        <taxon>Microbacteriaceae</taxon>
        <taxon>Leucobacter</taxon>
    </lineage>
</organism>
<keyword evidence="12" id="KW-1185">Reference proteome</keyword>
<reference evidence="11 12" key="1">
    <citation type="submission" date="2018-09" db="EMBL/GenBank/DDBJ databases">
        <title>Comparative genomics of Leucobacter spp.</title>
        <authorList>
            <person name="Reis A.C."/>
            <person name="Kolvenbach B.A."/>
            <person name="Corvini P.F.X."/>
            <person name="Nunes O.C."/>
        </authorList>
    </citation>
    <scope>NUCLEOTIDE SEQUENCE [LARGE SCALE GENOMIC DNA]</scope>
    <source>
        <strain evidence="11 12">TAN 31504</strain>
    </source>
</reference>
<dbReference type="InterPro" id="IPR058533">
    <property type="entry name" value="Cation_efflux_TM"/>
</dbReference>
<dbReference type="PANTHER" id="PTHR11562">
    <property type="entry name" value="CATION EFFLUX PROTEIN/ ZINC TRANSPORTER"/>
    <property type="match status" value="1"/>
</dbReference>
<evidence type="ECO:0000256" key="3">
    <source>
        <dbReference type="ARBA" id="ARBA00022448"/>
    </source>
</evidence>
<dbReference type="InterPro" id="IPR027470">
    <property type="entry name" value="Cation_efflux_CTD"/>
</dbReference>
<dbReference type="InterPro" id="IPR002524">
    <property type="entry name" value="Cation_efflux"/>
</dbReference>
<name>A0ABS1SE00_9MICO</name>
<feature type="domain" description="Cation efflux protein cytoplasmic" evidence="10">
    <location>
        <begin position="226"/>
        <end position="303"/>
    </location>
</feature>
<evidence type="ECO:0000259" key="10">
    <source>
        <dbReference type="Pfam" id="PF16916"/>
    </source>
</evidence>
<evidence type="ECO:0000256" key="8">
    <source>
        <dbReference type="SAM" id="Phobius"/>
    </source>
</evidence>
<dbReference type="Gene3D" id="1.20.1510.10">
    <property type="entry name" value="Cation efflux protein transmembrane domain"/>
    <property type="match status" value="1"/>
</dbReference>
<comment type="similarity">
    <text evidence="2">Belongs to the cation diffusion facilitator (CDF) transporter (TC 2.A.4) family. SLC30A subfamily.</text>
</comment>
<dbReference type="PANTHER" id="PTHR11562:SF17">
    <property type="entry name" value="RE54080P-RELATED"/>
    <property type="match status" value="1"/>
</dbReference>
<dbReference type="InterPro" id="IPR036837">
    <property type="entry name" value="Cation_efflux_CTD_sf"/>
</dbReference>
<evidence type="ECO:0000313" key="12">
    <source>
        <dbReference type="Proteomes" id="UP001645859"/>
    </source>
</evidence>
<dbReference type="SUPFAM" id="SSF160240">
    <property type="entry name" value="Cation efflux protein cytoplasmic domain-like"/>
    <property type="match status" value="1"/>
</dbReference>
<evidence type="ECO:0000259" key="9">
    <source>
        <dbReference type="Pfam" id="PF01545"/>
    </source>
</evidence>
<feature type="transmembrane region" description="Helical" evidence="8">
    <location>
        <begin position="196"/>
        <end position="213"/>
    </location>
</feature>
<dbReference type="Proteomes" id="UP001645859">
    <property type="component" value="Unassembled WGS sequence"/>
</dbReference>
<feature type="transmembrane region" description="Helical" evidence="8">
    <location>
        <begin position="60"/>
        <end position="81"/>
    </location>
</feature>
<dbReference type="Pfam" id="PF16916">
    <property type="entry name" value="ZT_dimer"/>
    <property type="match status" value="1"/>
</dbReference>
<dbReference type="InterPro" id="IPR027469">
    <property type="entry name" value="Cation_efflux_TMD_sf"/>
</dbReference>
<accession>A0ABS1SE00</accession>
<keyword evidence="6" id="KW-0406">Ion transport</keyword>
<keyword evidence="7 8" id="KW-0472">Membrane</keyword>
<evidence type="ECO:0000256" key="4">
    <source>
        <dbReference type="ARBA" id="ARBA00022692"/>
    </source>
</evidence>
<feature type="transmembrane region" description="Helical" evidence="8">
    <location>
        <begin position="32"/>
        <end position="54"/>
    </location>
</feature>
<keyword evidence="3" id="KW-0813">Transport</keyword>
<evidence type="ECO:0000313" key="11">
    <source>
        <dbReference type="EMBL" id="MBL3678769.1"/>
    </source>
</evidence>
<keyword evidence="4 8" id="KW-0812">Transmembrane</keyword>